<proteinExistence type="predicted"/>
<name>A0A6J5PGB0_9CAUD</name>
<dbReference type="EMBL" id="LR796790">
    <property type="protein sequence ID" value="CAB4166714.1"/>
    <property type="molecule type" value="Genomic_DNA"/>
</dbReference>
<reference evidence="1" key="1">
    <citation type="submission" date="2020-04" db="EMBL/GenBank/DDBJ databases">
        <authorList>
            <person name="Chiriac C."/>
            <person name="Salcher M."/>
            <person name="Ghai R."/>
            <person name="Kavagutti S V."/>
        </authorList>
    </citation>
    <scope>NUCLEOTIDE SEQUENCE</scope>
</reference>
<sequence>MAWSGGTYRKGNYSTNGWTGDASLGIGIEAGRHDTQDDDFQGGINQCLNKDGSNAATGNLNIGSNRLTNVSAGTARTDAINLSQVQDNSLLWGGTSGGTANAQTLTLAPIITAYVAGQRYSFIAGFTNTAAATLNINGVGTKSIFNAATGAAIGAGEIVATRAYEVLYDGTQFLLLNDVTPIQNGDYIWLGTTGGTATAQTASATPAITAYKAGQKFRAKIGASLQSTGTTATTHTLLINGITPAKNIVNQDGTNPTAGTWVAGAIIELVYDGTNFVITNDPGGWQTYSVTVTGSGGMTITSLGTRMASYRKTGKLITIMLDINFTIVAPLSNTIFLTSPVNSLISLGGTSQVAFGIPFLSNGGVGGIGQAYFATAPSISVFTNTSSSPPNWAAGSTDIRLSWSYMSV</sequence>
<evidence type="ECO:0000313" key="1">
    <source>
        <dbReference type="EMBL" id="CAB4166714.1"/>
    </source>
</evidence>
<accession>A0A6J5PGB0</accession>
<protein>
    <submittedName>
        <fullName evidence="1">Coiled stalk of trimeric autotransporter adhesin</fullName>
    </submittedName>
</protein>
<dbReference type="InterPro" id="IPR011049">
    <property type="entry name" value="Serralysin-like_metalloprot_C"/>
</dbReference>
<dbReference type="Gene3D" id="2.150.10.10">
    <property type="entry name" value="Serralysin-like metalloprotease, C-terminal"/>
    <property type="match status" value="1"/>
</dbReference>
<gene>
    <name evidence="1" type="ORF">UFOVP851_46</name>
</gene>
<dbReference type="SUPFAM" id="SSF101967">
    <property type="entry name" value="Adhesin YadA, collagen-binding domain"/>
    <property type="match status" value="1"/>
</dbReference>
<organism evidence="1">
    <name type="scientific">uncultured Caudovirales phage</name>
    <dbReference type="NCBI Taxonomy" id="2100421"/>
    <lineage>
        <taxon>Viruses</taxon>
        <taxon>Duplodnaviria</taxon>
        <taxon>Heunggongvirae</taxon>
        <taxon>Uroviricota</taxon>
        <taxon>Caudoviricetes</taxon>
        <taxon>Peduoviridae</taxon>
        <taxon>Maltschvirus</taxon>
        <taxon>Maltschvirus maltsch</taxon>
    </lineage>
</organism>